<proteinExistence type="predicted"/>
<accession>A0ABP9Y719</accession>
<comment type="caution">
    <text evidence="1">The sequence shown here is derived from an EMBL/GenBank/DDBJ whole genome shotgun (WGS) entry which is preliminary data.</text>
</comment>
<name>A0ABP9Y719_9FUNG</name>
<sequence length="68" mass="7949">MSNICARKALVADLELEYERDSDSLTVHQYDIKGVKEEVCKIEKKNDNRPSILYKFFFRKISGKIPNI</sequence>
<gene>
    <name evidence="1" type="ORF">HPULCUR_007853</name>
</gene>
<evidence type="ECO:0000313" key="1">
    <source>
        <dbReference type="EMBL" id="GAA5802388.1"/>
    </source>
</evidence>
<keyword evidence="2" id="KW-1185">Reference proteome</keyword>
<reference evidence="1 2" key="1">
    <citation type="submission" date="2024-04" db="EMBL/GenBank/DDBJ databases">
        <title>genome sequences of Mucor flavus KT1a and Helicostylum pulchrum KT1b strains isolation_sourced from the surface of a dry-aged beef.</title>
        <authorList>
            <person name="Toyotome T."/>
            <person name="Hosono M."/>
            <person name="Torimaru M."/>
            <person name="Fukuda K."/>
            <person name="Mikami N."/>
        </authorList>
    </citation>
    <scope>NUCLEOTIDE SEQUENCE [LARGE SCALE GENOMIC DNA]</scope>
    <source>
        <strain evidence="1 2">KT1b</strain>
    </source>
</reference>
<organism evidence="1 2">
    <name type="scientific">Helicostylum pulchrum</name>
    <dbReference type="NCBI Taxonomy" id="562976"/>
    <lineage>
        <taxon>Eukaryota</taxon>
        <taxon>Fungi</taxon>
        <taxon>Fungi incertae sedis</taxon>
        <taxon>Mucoromycota</taxon>
        <taxon>Mucoromycotina</taxon>
        <taxon>Mucoromycetes</taxon>
        <taxon>Mucorales</taxon>
        <taxon>Mucorineae</taxon>
        <taxon>Mucoraceae</taxon>
        <taxon>Helicostylum</taxon>
    </lineage>
</organism>
<evidence type="ECO:0000313" key="2">
    <source>
        <dbReference type="Proteomes" id="UP001476247"/>
    </source>
</evidence>
<protein>
    <submittedName>
        <fullName evidence="1">Uncharacterized protein</fullName>
    </submittedName>
</protein>
<dbReference type="EMBL" id="BAABUJ010000022">
    <property type="protein sequence ID" value="GAA5802388.1"/>
    <property type="molecule type" value="Genomic_DNA"/>
</dbReference>
<dbReference type="Proteomes" id="UP001476247">
    <property type="component" value="Unassembled WGS sequence"/>
</dbReference>